<keyword evidence="10" id="KW-1185">Reference proteome</keyword>
<evidence type="ECO:0000259" key="8">
    <source>
        <dbReference type="Pfam" id="PF13962"/>
    </source>
</evidence>
<comment type="subcellular location">
    <subcellularLocation>
        <location evidence="1">Membrane</location>
        <topology evidence="1">Multi-pass membrane protein</topology>
    </subcellularLocation>
</comment>
<evidence type="ECO:0000313" key="9">
    <source>
        <dbReference type="EMBL" id="KAD2804186.1"/>
    </source>
</evidence>
<dbReference type="PANTHER" id="PTHR24186:SF2">
    <property type="entry name" value="OS02G0735700 PROTEIN"/>
    <property type="match status" value="1"/>
</dbReference>
<evidence type="ECO:0000256" key="6">
    <source>
        <dbReference type="ARBA" id="ARBA00023136"/>
    </source>
</evidence>
<comment type="caution">
    <text evidence="9">The sequence shown here is derived from an EMBL/GenBank/DDBJ whole genome shotgun (WGS) entry which is preliminary data.</text>
</comment>
<protein>
    <recommendedName>
        <fullName evidence="8">PGG domain-containing protein</fullName>
    </recommendedName>
</protein>
<reference evidence="9 10" key="1">
    <citation type="submission" date="2019-05" db="EMBL/GenBank/DDBJ databases">
        <title>Mikania micrantha, genome provides insights into the molecular mechanism of rapid growth.</title>
        <authorList>
            <person name="Liu B."/>
        </authorList>
    </citation>
    <scope>NUCLEOTIDE SEQUENCE [LARGE SCALE GENOMIC DNA]</scope>
    <source>
        <strain evidence="9">NLD-2019</strain>
        <tissue evidence="9">Leaf</tissue>
    </source>
</reference>
<accession>A0A5N6LRG2</accession>
<evidence type="ECO:0000256" key="1">
    <source>
        <dbReference type="ARBA" id="ARBA00004141"/>
    </source>
</evidence>
<dbReference type="OrthoDB" id="194358at2759"/>
<dbReference type="PANTHER" id="PTHR24186">
    <property type="entry name" value="PROTEIN PHOSPHATASE 1 REGULATORY SUBUNIT"/>
    <property type="match status" value="1"/>
</dbReference>
<feature type="transmembrane region" description="Helical" evidence="7">
    <location>
        <begin position="257"/>
        <end position="277"/>
    </location>
</feature>
<sequence length="379" mass="42064">MDVTTKNHRQTAEEEVDVKYTVAGMVAIHSQVRKIKQEFEKTMHPAAIEQPEIRSVIREFSRLQKRSRSPLGIINRPISIGTVNRLLGLWAKLCNVCDGTNTSPLYSAVVKDHLDVVNAILDADVSCIGIVRKKMVKLHCIQQLDMVKQVQVWLMGQPCPTHLDIHFSNFVSDSANEACFEMIVKLFRLNHGSLTEGGAKHDRHVGRIDEEMQLKRTVSDIKHEVHSQLLQNKQTQRRVLGIAKELKKIHREAVQNAINSLTVVAVLFASIVFLAIFNLPGQYLNSGKQAAGISACGAFCSVAFAVVGKRSTWMGITVTVVGVPIIVGTISLCYFQFSSDVRNLNTNQNHQLSIMKVEEGKDDAEDSLMMGGDETGNAH</sequence>
<keyword evidence="2 7" id="KW-0812">Transmembrane</keyword>
<feature type="transmembrane region" description="Helical" evidence="7">
    <location>
        <begin position="313"/>
        <end position="335"/>
    </location>
</feature>
<keyword evidence="3" id="KW-0677">Repeat</keyword>
<keyword evidence="5" id="KW-0040">ANK repeat</keyword>
<proteinExistence type="predicted"/>
<dbReference type="EMBL" id="SZYD01000018">
    <property type="protein sequence ID" value="KAD2804186.1"/>
    <property type="molecule type" value="Genomic_DNA"/>
</dbReference>
<evidence type="ECO:0000256" key="2">
    <source>
        <dbReference type="ARBA" id="ARBA00022692"/>
    </source>
</evidence>
<dbReference type="AlphaFoldDB" id="A0A5N6LRG2"/>
<keyword evidence="4 7" id="KW-1133">Transmembrane helix</keyword>
<evidence type="ECO:0000256" key="4">
    <source>
        <dbReference type="ARBA" id="ARBA00022989"/>
    </source>
</evidence>
<name>A0A5N6LRG2_9ASTR</name>
<dbReference type="InterPro" id="IPR026961">
    <property type="entry name" value="PGG_dom"/>
</dbReference>
<organism evidence="9 10">
    <name type="scientific">Mikania micrantha</name>
    <name type="common">bitter vine</name>
    <dbReference type="NCBI Taxonomy" id="192012"/>
    <lineage>
        <taxon>Eukaryota</taxon>
        <taxon>Viridiplantae</taxon>
        <taxon>Streptophyta</taxon>
        <taxon>Embryophyta</taxon>
        <taxon>Tracheophyta</taxon>
        <taxon>Spermatophyta</taxon>
        <taxon>Magnoliopsida</taxon>
        <taxon>eudicotyledons</taxon>
        <taxon>Gunneridae</taxon>
        <taxon>Pentapetalae</taxon>
        <taxon>asterids</taxon>
        <taxon>campanulids</taxon>
        <taxon>Asterales</taxon>
        <taxon>Asteraceae</taxon>
        <taxon>Asteroideae</taxon>
        <taxon>Heliantheae alliance</taxon>
        <taxon>Eupatorieae</taxon>
        <taxon>Mikania</taxon>
    </lineage>
</organism>
<dbReference type="Proteomes" id="UP000326396">
    <property type="component" value="Linkage Group LG8"/>
</dbReference>
<evidence type="ECO:0000256" key="5">
    <source>
        <dbReference type="ARBA" id="ARBA00023043"/>
    </source>
</evidence>
<evidence type="ECO:0000256" key="3">
    <source>
        <dbReference type="ARBA" id="ARBA00022737"/>
    </source>
</evidence>
<gene>
    <name evidence="9" type="ORF">E3N88_37563</name>
</gene>
<evidence type="ECO:0000313" key="10">
    <source>
        <dbReference type="Proteomes" id="UP000326396"/>
    </source>
</evidence>
<evidence type="ECO:0000256" key="7">
    <source>
        <dbReference type="SAM" id="Phobius"/>
    </source>
</evidence>
<feature type="domain" description="PGG" evidence="8">
    <location>
        <begin position="252"/>
        <end position="296"/>
    </location>
</feature>
<feature type="transmembrane region" description="Helical" evidence="7">
    <location>
        <begin position="289"/>
        <end position="307"/>
    </location>
</feature>
<dbReference type="Pfam" id="PF13962">
    <property type="entry name" value="PGG"/>
    <property type="match status" value="1"/>
</dbReference>
<dbReference type="GO" id="GO:0005886">
    <property type="term" value="C:plasma membrane"/>
    <property type="evidence" value="ECO:0007669"/>
    <property type="project" value="TreeGrafter"/>
</dbReference>
<keyword evidence="6 7" id="KW-0472">Membrane</keyword>